<gene>
    <name evidence="7" type="ORF">DSM3645_02253</name>
</gene>
<evidence type="ECO:0000256" key="4">
    <source>
        <dbReference type="PROSITE-ProRule" id="PRU00433"/>
    </source>
</evidence>
<evidence type="ECO:0000313" key="8">
    <source>
        <dbReference type="Proteomes" id="UP000004358"/>
    </source>
</evidence>
<evidence type="ECO:0000256" key="1">
    <source>
        <dbReference type="ARBA" id="ARBA00022617"/>
    </source>
</evidence>
<keyword evidence="3 4" id="KW-0408">Iron</keyword>
<dbReference type="InterPro" id="IPR011042">
    <property type="entry name" value="6-blade_b-propeller_TolB-like"/>
</dbReference>
<sequence>MTRRSIACLTLLLASSVSSILLGAEAATPLLQAPDGYTVEIAAPSSLIAHPLMADFDEQGRLYVAANSGQNLPRAELEKQLPNFVQRLEDVDGDGLFDKVTMFADKLTFPQGCLWHAGSLYVASSGAIWKFTDTNDDGVADERVKLIGDFGYTGNAADIHGPFLGPEGRLYWCEGRHGHEIKDSAGALISKGKAARIFSSQLDGSDVQTYCAGGMDNPVEILFTPAGEMLGTVNLMYARPRGDCLVHWQPGGVYPRTDFAEGLESEFIRTGDLLPEVHNFGHVAVSGLCQNPANDNSLFITQFNTNRVVRVDLQPSGSTLAVRNLADFAVSTSEDFHPTDVLADADGSLLVIDTGGWFRIGCPKSESAKPDIRGAIYRIRKTKDSAADPANNAPQRALQAKIWTLRRSESPAALSEIAKLMQHPESTIRQTAARSLLDWPRSPETDALAPQLLVMLQTGEPSERRSAALVLARWASDIPSIAPALLTATARADNDPAIRHALVLGLIQSGQRDLISKALLDRRAQVAAAAAIALEQLRRPQIDLASQDWLDIPPASLGKPLTPEQRNELLEQEQNLATGDSLRGKQVFQSTKAACSKCHQIAGEGGQVGPDLTTIGRSRGRRDLLESILYPNATFARGFASYVVMTEEGQLFSGIILGESTQELHLGVDKENSVRIANNRIEEIRASDVSIMPPDFHRDLSAQDLADLIAYLESRNKARKAETGKRMKRRRSCSVAASNRDFSCQITSPQTTAIISCTAFRFPLFFLDPIN</sequence>
<feature type="chain" id="PRO_5002664946" description="Cytochrome c domain-containing protein" evidence="5">
    <location>
        <begin position="24"/>
        <end position="771"/>
    </location>
</feature>
<dbReference type="Gene3D" id="2.120.10.30">
    <property type="entry name" value="TolB, C-terminal domain"/>
    <property type="match status" value="1"/>
</dbReference>
<dbReference type="PROSITE" id="PS51007">
    <property type="entry name" value="CYTC"/>
    <property type="match status" value="1"/>
</dbReference>
<dbReference type="Pfam" id="PF23500">
    <property type="entry name" value="DUF7133"/>
    <property type="match status" value="1"/>
</dbReference>
<dbReference type="InterPro" id="IPR055557">
    <property type="entry name" value="DUF7133"/>
</dbReference>
<dbReference type="eggNOG" id="COG2133">
    <property type="taxonomic scope" value="Bacteria"/>
</dbReference>
<proteinExistence type="predicted"/>
<dbReference type="InterPro" id="IPR009056">
    <property type="entry name" value="Cyt_c-like_dom"/>
</dbReference>
<dbReference type="AlphaFoldDB" id="A3ZVB4"/>
<feature type="domain" description="Cytochrome c" evidence="6">
    <location>
        <begin position="579"/>
        <end position="716"/>
    </location>
</feature>
<dbReference type="GO" id="GO:0009055">
    <property type="term" value="F:electron transfer activity"/>
    <property type="evidence" value="ECO:0007669"/>
    <property type="project" value="InterPro"/>
</dbReference>
<dbReference type="PANTHER" id="PTHR33546">
    <property type="entry name" value="LARGE, MULTIFUNCTIONAL SECRETED PROTEIN-RELATED"/>
    <property type="match status" value="1"/>
</dbReference>
<dbReference type="SUPFAM" id="SSF50952">
    <property type="entry name" value="Soluble quinoprotein glucose dehydrogenase"/>
    <property type="match status" value="1"/>
</dbReference>
<dbReference type="NCBIfam" id="TIGR02603">
    <property type="entry name" value="CxxCH_TIGR02603"/>
    <property type="match status" value="1"/>
</dbReference>
<evidence type="ECO:0000256" key="2">
    <source>
        <dbReference type="ARBA" id="ARBA00022723"/>
    </source>
</evidence>
<evidence type="ECO:0000313" key="7">
    <source>
        <dbReference type="EMBL" id="EAQ79260.1"/>
    </source>
</evidence>
<dbReference type="PANTHER" id="PTHR33546:SF1">
    <property type="entry name" value="LARGE, MULTIFUNCTIONAL SECRETED PROTEIN"/>
    <property type="match status" value="1"/>
</dbReference>
<dbReference type="Pfam" id="PF00034">
    <property type="entry name" value="Cytochrom_C"/>
    <property type="match status" value="1"/>
</dbReference>
<dbReference type="InterPro" id="IPR013427">
    <property type="entry name" value="Haem-bd_dom_put"/>
</dbReference>
<dbReference type="eggNOG" id="COG2010">
    <property type="taxonomic scope" value="Bacteria"/>
</dbReference>
<dbReference type="InterPro" id="IPR011989">
    <property type="entry name" value="ARM-like"/>
</dbReference>
<dbReference type="GO" id="GO:0020037">
    <property type="term" value="F:heme binding"/>
    <property type="evidence" value="ECO:0007669"/>
    <property type="project" value="InterPro"/>
</dbReference>
<dbReference type="STRING" id="314230.DSM3645_02253"/>
<accession>A3ZVB4</accession>
<organism evidence="7 8">
    <name type="scientific">Blastopirellula marina DSM 3645</name>
    <dbReference type="NCBI Taxonomy" id="314230"/>
    <lineage>
        <taxon>Bacteria</taxon>
        <taxon>Pseudomonadati</taxon>
        <taxon>Planctomycetota</taxon>
        <taxon>Planctomycetia</taxon>
        <taxon>Pirellulales</taxon>
        <taxon>Pirellulaceae</taxon>
        <taxon>Blastopirellula</taxon>
    </lineage>
</organism>
<keyword evidence="5" id="KW-0732">Signal</keyword>
<comment type="caution">
    <text evidence="7">The sequence shown here is derived from an EMBL/GenBank/DDBJ whole genome shotgun (WGS) entry which is preliminary data.</text>
</comment>
<dbReference type="Gene3D" id="1.25.10.10">
    <property type="entry name" value="Leucine-rich Repeat Variant"/>
    <property type="match status" value="1"/>
</dbReference>
<dbReference type="EMBL" id="AANZ01000014">
    <property type="protein sequence ID" value="EAQ79260.1"/>
    <property type="molecule type" value="Genomic_DNA"/>
</dbReference>
<keyword evidence="2 4" id="KW-0479">Metal-binding</keyword>
<feature type="signal peptide" evidence="5">
    <location>
        <begin position="1"/>
        <end position="23"/>
    </location>
</feature>
<dbReference type="OrthoDB" id="9770043at2"/>
<name>A3ZVB4_9BACT</name>
<dbReference type="Proteomes" id="UP000004358">
    <property type="component" value="Unassembled WGS sequence"/>
</dbReference>
<evidence type="ECO:0000256" key="5">
    <source>
        <dbReference type="SAM" id="SignalP"/>
    </source>
</evidence>
<dbReference type="InterPro" id="IPR036909">
    <property type="entry name" value="Cyt_c-like_dom_sf"/>
</dbReference>
<dbReference type="InterPro" id="IPR016024">
    <property type="entry name" value="ARM-type_fold"/>
</dbReference>
<keyword evidence="1 4" id="KW-0349">Heme</keyword>
<dbReference type="GO" id="GO:0046872">
    <property type="term" value="F:metal ion binding"/>
    <property type="evidence" value="ECO:0007669"/>
    <property type="project" value="UniProtKB-KW"/>
</dbReference>
<evidence type="ECO:0000259" key="6">
    <source>
        <dbReference type="PROSITE" id="PS51007"/>
    </source>
</evidence>
<dbReference type="HOGENOM" id="CLU_004500_0_0_0"/>
<dbReference type="InterPro" id="IPR011041">
    <property type="entry name" value="Quinoprot_gluc/sorb_DH_b-prop"/>
</dbReference>
<dbReference type="RefSeq" id="WP_002654045.1">
    <property type="nucleotide sequence ID" value="NZ_CH672377.1"/>
</dbReference>
<evidence type="ECO:0000256" key="3">
    <source>
        <dbReference type="ARBA" id="ARBA00023004"/>
    </source>
</evidence>
<dbReference type="Gene3D" id="1.10.760.10">
    <property type="entry name" value="Cytochrome c-like domain"/>
    <property type="match status" value="1"/>
</dbReference>
<dbReference type="SUPFAM" id="SSF48371">
    <property type="entry name" value="ARM repeat"/>
    <property type="match status" value="1"/>
</dbReference>
<protein>
    <recommendedName>
        <fullName evidence="6">Cytochrome c domain-containing protein</fullName>
    </recommendedName>
</protein>
<reference evidence="7 8" key="1">
    <citation type="submission" date="2006-02" db="EMBL/GenBank/DDBJ databases">
        <authorList>
            <person name="Amann R."/>
            <person name="Ferriera S."/>
            <person name="Johnson J."/>
            <person name="Kravitz S."/>
            <person name="Halpern A."/>
            <person name="Remington K."/>
            <person name="Beeson K."/>
            <person name="Tran B."/>
            <person name="Rogers Y.-H."/>
            <person name="Friedman R."/>
            <person name="Venter J.C."/>
        </authorList>
    </citation>
    <scope>NUCLEOTIDE SEQUENCE [LARGE SCALE GENOMIC DNA]</scope>
    <source>
        <strain evidence="7 8">DSM 3645</strain>
    </source>
</reference>
<dbReference type="SUPFAM" id="SSF46626">
    <property type="entry name" value="Cytochrome c"/>
    <property type="match status" value="1"/>
</dbReference>